<protein>
    <recommendedName>
        <fullName evidence="3">Toxin YhaV</fullName>
    </recommendedName>
</protein>
<evidence type="ECO:0000313" key="2">
    <source>
        <dbReference type="Proteomes" id="UP000001591"/>
    </source>
</evidence>
<dbReference type="AlphaFoldDB" id="B6IX28"/>
<dbReference type="eggNOG" id="ENOG502ZB6Z">
    <property type="taxonomic scope" value="Bacteria"/>
</dbReference>
<reference evidence="1 2" key="1">
    <citation type="journal article" date="2010" name="BMC Genomics">
        <title>Metabolic flexibility revealed in the genome of the cyst-forming alpha-1 proteobacterium Rhodospirillum centenum.</title>
        <authorList>
            <person name="Lu Y.K."/>
            <person name="Marden J."/>
            <person name="Han M."/>
            <person name="Swingley W.D."/>
            <person name="Mastrian S.D."/>
            <person name="Chowdhury S.R."/>
            <person name="Hao J."/>
            <person name="Helmy T."/>
            <person name="Kim S."/>
            <person name="Kurdoglu A.A."/>
            <person name="Matthies H.J."/>
            <person name="Rollo D."/>
            <person name="Stothard P."/>
            <person name="Blankenship R.E."/>
            <person name="Bauer C.E."/>
            <person name="Touchman J.W."/>
        </authorList>
    </citation>
    <scope>NUCLEOTIDE SEQUENCE [LARGE SCALE GENOMIC DNA]</scope>
    <source>
        <strain evidence="2">ATCC 51521 / SW</strain>
    </source>
</reference>
<name>B6IX28_RHOCS</name>
<dbReference type="RefSeq" id="WP_012568630.1">
    <property type="nucleotide sequence ID" value="NC_011420.2"/>
</dbReference>
<dbReference type="GO" id="GO:0004540">
    <property type="term" value="F:RNA nuclease activity"/>
    <property type="evidence" value="ECO:0007669"/>
    <property type="project" value="InterPro"/>
</dbReference>
<dbReference type="GO" id="GO:0110001">
    <property type="term" value="C:toxin-antitoxin complex"/>
    <property type="evidence" value="ECO:0007669"/>
    <property type="project" value="InterPro"/>
</dbReference>
<organism evidence="1 2">
    <name type="scientific">Rhodospirillum centenum (strain ATCC 51521 / SW)</name>
    <dbReference type="NCBI Taxonomy" id="414684"/>
    <lineage>
        <taxon>Bacteria</taxon>
        <taxon>Pseudomonadati</taxon>
        <taxon>Pseudomonadota</taxon>
        <taxon>Alphaproteobacteria</taxon>
        <taxon>Rhodospirillales</taxon>
        <taxon>Rhodospirillaceae</taxon>
        <taxon>Rhodospirillum</taxon>
    </lineage>
</organism>
<gene>
    <name evidence="1" type="ordered locus">RC1_3494</name>
</gene>
<keyword evidence="2" id="KW-1185">Reference proteome</keyword>
<dbReference type="InterPro" id="IPR021679">
    <property type="entry name" value="Toxin_endonuclease_YhaV"/>
</dbReference>
<evidence type="ECO:0000313" key="1">
    <source>
        <dbReference type="EMBL" id="ACJ00852.1"/>
    </source>
</evidence>
<accession>B6IX28</accession>
<evidence type="ECO:0008006" key="3">
    <source>
        <dbReference type="Google" id="ProtNLM"/>
    </source>
</evidence>
<sequence>MPVIRNGWRLLEYPALTASLDRLADSVRRLRAADPVDYVHHPNAKLLGRLLTIMLVEVPADPNRADYRLKGPLSPWRRVATGRWRLFFRFDSSSRIIAYCWLNGADGLRKDGDAGDPYAVFGRMVARGTPPEDWPALLRACRDAAREG</sequence>
<dbReference type="OrthoDB" id="515905at2"/>
<dbReference type="KEGG" id="rce:RC1_3494"/>
<dbReference type="EMBL" id="CP000613">
    <property type="protein sequence ID" value="ACJ00852.1"/>
    <property type="molecule type" value="Genomic_DNA"/>
</dbReference>
<proteinExistence type="predicted"/>
<dbReference type="STRING" id="414684.RC1_3494"/>
<dbReference type="Pfam" id="PF11663">
    <property type="entry name" value="Toxin_YhaV"/>
    <property type="match status" value="1"/>
</dbReference>
<dbReference type="Proteomes" id="UP000001591">
    <property type="component" value="Chromosome"/>
</dbReference>
<dbReference type="HOGENOM" id="CLU_137758_0_0_5"/>